<accession>A0ABY3C8Y4</accession>
<protein>
    <recommendedName>
        <fullName evidence="2">histidine kinase</fullName>
        <ecNumber evidence="2">2.7.13.3</ecNumber>
    </recommendedName>
</protein>
<dbReference type="PRINTS" id="PR00344">
    <property type="entry name" value="BCTRLSENSOR"/>
</dbReference>
<sequence length="661" mass="71820">MRNARMIELMNQVYHACLFYEMETAAHLSMSIIDLFARAEIGEQAPDALLLHIAKSFISDIEIILDVVEAGETPDMAQIEKLLHEASEATFASSGTVSAAHIEARLGLPKAFHKVLTPESVKNALSGLEAGHRFYIVRSDLNQDEELAANFLNWMESGVAQVISNVTVFEGDCTLFDFLISSPLAAVGFNEALSMLDPKGRCLRVEVALADRMEGKHQDDKSGSVQGLTSAEEDATRSMAMQGTISGDMLESIGELVTGQAMVQHLLTRLFESDLVRAVESELDSKEGNWLAARSGVRQTLENWLASVEKLMQLEAQNSALLSRLQEEALAVRVRPAGLLLKPLAPFIDGLARTYERQVALATVGDEIELDFSMLDSLKVALRGLLTFCVSQSIEKPEQRVSSGKPGRGTCRVMLVKHEDHVAITVEDDGAGIDLQRIVQRSRQLGWTDESQDAALALREGFGALSNGEGEGVDLAAIRSQLRLLGGDLKVSNLPSGGTRFLLTQPLAMVVMEGMAVRVGEVQYVVPIDAILRIVRSGGEELMQVSADKGRYLLRLEADDVLPIQFLRRGGQEQGMETALAQCLKQDGGELKHLFVVVGKEGRRAALSVDELIGQQQVLIRPLQGYLSGIRGVTGCALLGSGDVGMVLDVGYVLNRNMDAD</sequence>
<dbReference type="Pfam" id="PF01584">
    <property type="entry name" value="CheW"/>
    <property type="match status" value="1"/>
</dbReference>
<dbReference type="Gene3D" id="2.30.30.40">
    <property type="entry name" value="SH3 Domains"/>
    <property type="match status" value="1"/>
</dbReference>
<dbReference type="Proteomes" id="UP000733744">
    <property type="component" value="Unassembled WGS sequence"/>
</dbReference>
<dbReference type="InterPro" id="IPR004358">
    <property type="entry name" value="Sig_transdc_His_kin-like_C"/>
</dbReference>
<dbReference type="Pfam" id="PF02518">
    <property type="entry name" value="HATPase_c"/>
    <property type="match status" value="1"/>
</dbReference>
<dbReference type="EC" id="2.7.13.3" evidence="2"/>
<comment type="function">
    <text evidence="3">Involved in the transmission of sensory signals from the chemoreceptors to the flagellar motors. CheA is autophosphorylated; it can transfer its phosphate group to either CheB or CheY.</text>
</comment>
<dbReference type="SUPFAM" id="SSF55874">
    <property type="entry name" value="ATPase domain of HSP90 chaperone/DNA topoisomerase II/histidine kinase"/>
    <property type="match status" value="1"/>
</dbReference>
<comment type="catalytic activity">
    <reaction evidence="1">
        <text>ATP + protein L-histidine = ADP + protein N-phospho-L-histidine.</text>
        <dbReference type="EC" id="2.7.13.3"/>
    </reaction>
</comment>
<dbReference type="PROSITE" id="PS50109">
    <property type="entry name" value="HIS_KIN"/>
    <property type="match status" value="1"/>
</dbReference>
<feature type="domain" description="Histidine kinase" evidence="4">
    <location>
        <begin position="382"/>
        <end position="509"/>
    </location>
</feature>
<evidence type="ECO:0000256" key="2">
    <source>
        <dbReference type="ARBA" id="ARBA00012438"/>
    </source>
</evidence>
<dbReference type="SUPFAM" id="SSF50341">
    <property type="entry name" value="CheW-like"/>
    <property type="match status" value="1"/>
</dbReference>
<dbReference type="InterPro" id="IPR036061">
    <property type="entry name" value="CheW-like_dom_sf"/>
</dbReference>
<evidence type="ECO:0000256" key="1">
    <source>
        <dbReference type="ARBA" id="ARBA00000085"/>
    </source>
</evidence>
<dbReference type="PANTHER" id="PTHR43395:SF10">
    <property type="entry name" value="CHEMOTAXIS PROTEIN CHEA"/>
    <property type="match status" value="1"/>
</dbReference>
<feature type="domain" description="CheW-like" evidence="5">
    <location>
        <begin position="511"/>
        <end position="659"/>
    </location>
</feature>
<evidence type="ECO:0000259" key="5">
    <source>
        <dbReference type="PROSITE" id="PS50851"/>
    </source>
</evidence>
<dbReference type="Gene3D" id="3.30.565.10">
    <property type="entry name" value="Histidine kinase-like ATPase, C-terminal domain"/>
    <property type="match status" value="1"/>
</dbReference>
<dbReference type="InterPro" id="IPR003594">
    <property type="entry name" value="HATPase_dom"/>
</dbReference>
<organism evidence="6 7">
    <name type="scientific">Candidatus Methylobacter oryzae</name>
    <dbReference type="NCBI Taxonomy" id="2497749"/>
    <lineage>
        <taxon>Bacteria</taxon>
        <taxon>Pseudomonadati</taxon>
        <taxon>Pseudomonadota</taxon>
        <taxon>Gammaproteobacteria</taxon>
        <taxon>Methylococcales</taxon>
        <taxon>Methylococcaceae</taxon>
        <taxon>Methylobacter</taxon>
    </lineage>
</organism>
<gene>
    <name evidence="6" type="ORF">EKO24_013495</name>
</gene>
<dbReference type="InterPro" id="IPR051315">
    <property type="entry name" value="Bact_Chemotaxis_CheA"/>
</dbReference>
<dbReference type="InterPro" id="IPR005467">
    <property type="entry name" value="His_kinase_dom"/>
</dbReference>
<evidence type="ECO:0000259" key="4">
    <source>
        <dbReference type="PROSITE" id="PS50109"/>
    </source>
</evidence>
<dbReference type="PANTHER" id="PTHR43395">
    <property type="entry name" value="SENSOR HISTIDINE KINASE CHEA"/>
    <property type="match status" value="1"/>
</dbReference>
<dbReference type="SMART" id="SM00260">
    <property type="entry name" value="CheW"/>
    <property type="match status" value="1"/>
</dbReference>
<proteinExistence type="predicted"/>
<dbReference type="EMBL" id="RYFG02000103">
    <property type="protein sequence ID" value="TRW93120.1"/>
    <property type="molecule type" value="Genomic_DNA"/>
</dbReference>
<evidence type="ECO:0000313" key="7">
    <source>
        <dbReference type="Proteomes" id="UP000733744"/>
    </source>
</evidence>
<dbReference type="InterPro" id="IPR036890">
    <property type="entry name" value="HATPase_C_sf"/>
</dbReference>
<dbReference type="InterPro" id="IPR002545">
    <property type="entry name" value="CheW-lke_dom"/>
</dbReference>
<dbReference type="PROSITE" id="PS50851">
    <property type="entry name" value="CHEW"/>
    <property type="match status" value="1"/>
</dbReference>
<evidence type="ECO:0000313" key="6">
    <source>
        <dbReference type="EMBL" id="TRW93120.1"/>
    </source>
</evidence>
<evidence type="ECO:0000256" key="3">
    <source>
        <dbReference type="ARBA" id="ARBA00035100"/>
    </source>
</evidence>
<keyword evidence="7" id="KW-1185">Reference proteome</keyword>
<reference evidence="6 7" key="1">
    <citation type="journal article" date="2019" name="Antonie Van Leeuwenhoek">
        <title>Description of 'Ca. Methylobacter oryzae' KRF1, a novel species from the environmentally important Methylobacter clade 2.</title>
        <authorList>
            <person name="Khatri K."/>
            <person name="Mohite J.A."/>
            <person name="Pandit P.S."/>
            <person name="Bahulikar R."/>
            <person name="Rahalkar M.C."/>
        </authorList>
    </citation>
    <scope>NUCLEOTIDE SEQUENCE [LARGE SCALE GENOMIC DNA]</scope>
    <source>
        <strain evidence="6 7">KRF1</strain>
    </source>
</reference>
<name>A0ABY3C8Y4_9GAMM</name>
<comment type="caution">
    <text evidence="6">The sequence shown here is derived from an EMBL/GenBank/DDBJ whole genome shotgun (WGS) entry which is preliminary data.</text>
</comment>